<protein>
    <submittedName>
        <fullName evidence="5">Uncharacterized protein</fullName>
    </submittedName>
</protein>
<dbReference type="PANTHER" id="PTHR30346">
    <property type="entry name" value="TRANSCRIPTIONAL DUAL REGULATOR HCAR-RELATED"/>
    <property type="match status" value="1"/>
</dbReference>
<dbReference type="GO" id="GO:0003677">
    <property type="term" value="F:DNA binding"/>
    <property type="evidence" value="ECO:0007669"/>
    <property type="project" value="UniProtKB-KW"/>
</dbReference>
<evidence type="ECO:0000313" key="5">
    <source>
        <dbReference type="EMBL" id="PNG97525.1"/>
    </source>
</evidence>
<reference evidence="5 6" key="1">
    <citation type="submission" date="2015-09" db="EMBL/GenBank/DDBJ databases">
        <title>Genome sequence, genome mining and natural product profiling of a biocontrol bacterium Streptomyces malaysiensis F913.</title>
        <authorList>
            <person name="Xu Y."/>
            <person name="Wei J."/>
            <person name="Xie J."/>
            <person name="Li T."/>
            <person name="Zhou Z."/>
        </authorList>
    </citation>
    <scope>NUCLEOTIDE SEQUENCE [LARGE SCALE GENOMIC DNA]</scope>
    <source>
        <strain evidence="5 6">F913</strain>
    </source>
</reference>
<dbReference type="CDD" id="cd05466">
    <property type="entry name" value="PBP2_LTTR_substrate"/>
    <property type="match status" value="1"/>
</dbReference>
<dbReference type="SUPFAM" id="SSF53850">
    <property type="entry name" value="Periplasmic binding protein-like II"/>
    <property type="match status" value="1"/>
</dbReference>
<accession>A0A2J7ZB91</accession>
<keyword evidence="6" id="KW-1185">Reference proteome</keyword>
<dbReference type="Pfam" id="PF00126">
    <property type="entry name" value="HTH_1"/>
    <property type="match status" value="1"/>
</dbReference>
<dbReference type="RefSeq" id="WP_069864076.1">
    <property type="nucleotide sequence ID" value="NZ_BAAAHF010000023.1"/>
</dbReference>
<dbReference type="InterPro" id="IPR036390">
    <property type="entry name" value="WH_DNA-bd_sf"/>
</dbReference>
<dbReference type="SUPFAM" id="SSF46785">
    <property type="entry name" value="Winged helix' DNA-binding domain"/>
    <property type="match status" value="1"/>
</dbReference>
<dbReference type="Pfam" id="PF03466">
    <property type="entry name" value="LysR_substrate"/>
    <property type="match status" value="1"/>
</dbReference>
<evidence type="ECO:0000256" key="2">
    <source>
        <dbReference type="ARBA" id="ARBA00023015"/>
    </source>
</evidence>
<sequence>MNLRQYEYALAVAEEGSMTAAAERLRVTQPSLSQQIGALEKHLGVQLFTRTSGGVTVTMAGRAFLAEAEIATTASRRAVLAARAASGELAGELIIAVHMGLGARQLPLALGRLRHRHPKLQVILHEEPDPADMERLARQGTLDMVLVHRIPTGCTFDIHPLGEETYVAVLPEGHPLLAGDRALRMADLATQGWVRFRRASLLDEYLARLLADAGISPPTVARASQISTAVRLAAQGLGVTVVPASAVPEAFEQLARPLLPSLTEPVIVGTRRHPGSAEAAVLDHLRQQNWCGTSLLAPHTAR</sequence>
<evidence type="ECO:0000313" key="6">
    <source>
        <dbReference type="Proteomes" id="UP000236520"/>
    </source>
</evidence>
<dbReference type="GO" id="GO:0032993">
    <property type="term" value="C:protein-DNA complex"/>
    <property type="evidence" value="ECO:0007669"/>
    <property type="project" value="TreeGrafter"/>
</dbReference>
<comment type="similarity">
    <text evidence="1">Belongs to the LysR transcriptional regulatory family.</text>
</comment>
<dbReference type="PANTHER" id="PTHR30346:SF28">
    <property type="entry name" value="HTH-TYPE TRANSCRIPTIONAL REGULATOR CYNR"/>
    <property type="match status" value="1"/>
</dbReference>
<dbReference type="AlphaFoldDB" id="A0A2J7ZB91"/>
<evidence type="ECO:0000256" key="4">
    <source>
        <dbReference type="ARBA" id="ARBA00023163"/>
    </source>
</evidence>
<comment type="caution">
    <text evidence="5">The sequence shown here is derived from an EMBL/GenBank/DDBJ whole genome shotgun (WGS) entry which is preliminary data.</text>
</comment>
<dbReference type="Gene3D" id="1.10.10.10">
    <property type="entry name" value="Winged helix-like DNA-binding domain superfamily/Winged helix DNA-binding domain"/>
    <property type="match status" value="1"/>
</dbReference>
<keyword evidence="2" id="KW-0805">Transcription regulation</keyword>
<dbReference type="InterPro" id="IPR005119">
    <property type="entry name" value="LysR_subst-bd"/>
</dbReference>
<dbReference type="PROSITE" id="PS50931">
    <property type="entry name" value="HTH_LYSR"/>
    <property type="match status" value="1"/>
</dbReference>
<dbReference type="GO" id="GO:0003700">
    <property type="term" value="F:DNA-binding transcription factor activity"/>
    <property type="evidence" value="ECO:0007669"/>
    <property type="project" value="InterPro"/>
</dbReference>
<dbReference type="EMBL" id="LJIW01000001">
    <property type="protein sequence ID" value="PNG97525.1"/>
    <property type="molecule type" value="Genomic_DNA"/>
</dbReference>
<dbReference type="Proteomes" id="UP000236520">
    <property type="component" value="Unassembled WGS sequence"/>
</dbReference>
<keyword evidence="4" id="KW-0804">Transcription</keyword>
<evidence type="ECO:0000256" key="1">
    <source>
        <dbReference type="ARBA" id="ARBA00009437"/>
    </source>
</evidence>
<proteinExistence type="inferred from homology"/>
<evidence type="ECO:0000256" key="3">
    <source>
        <dbReference type="ARBA" id="ARBA00023125"/>
    </source>
</evidence>
<dbReference type="InterPro" id="IPR000847">
    <property type="entry name" value="LysR_HTH_N"/>
</dbReference>
<dbReference type="GeneID" id="303180313"/>
<gene>
    <name evidence="5" type="ORF">SMF913_13550</name>
</gene>
<organism evidence="5 6">
    <name type="scientific">Streptomyces malaysiensis</name>
    <dbReference type="NCBI Taxonomy" id="92644"/>
    <lineage>
        <taxon>Bacteria</taxon>
        <taxon>Bacillati</taxon>
        <taxon>Actinomycetota</taxon>
        <taxon>Actinomycetes</taxon>
        <taxon>Kitasatosporales</taxon>
        <taxon>Streptomycetaceae</taxon>
        <taxon>Streptomyces</taxon>
        <taxon>Streptomyces violaceusniger group</taxon>
    </lineage>
</organism>
<dbReference type="PRINTS" id="PR00039">
    <property type="entry name" value="HTHLYSR"/>
</dbReference>
<dbReference type="FunFam" id="1.10.10.10:FF:000001">
    <property type="entry name" value="LysR family transcriptional regulator"/>
    <property type="match status" value="1"/>
</dbReference>
<name>A0A2J7ZB91_STRMQ</name>
<dbReference type="Gene3D" id="3.40.190.10">
    <property type="entry name" value="Periplasmic binding protein-like II"/>
    <property type="match status" value="2"/>
</dbReference>
<keyword evidence="3" id="KW-0238">DNA-binding</keyword>
<dbReference type="InterPro" id="IPR036388">
    <property type="entry name" value="WH-like_DNA-bd_sf"/>
</dbReference>